<keyword evidence="3" id="KW-1185">Reference proteome</keyword>
<gene>
    <name evidence="2" type="ORF">BEN51_02210</name>
</gene>
<reference evidence="2 3" key="1">
    <citation type="submission" date="2016-08" db="EMBL/GenBank/DDBJ databases">
        <title>Complete Genome Sequence Of The Indigo Reducing Clostridium isatidis DSM15098.</title>
        <authorList>
            <person name="Little G.T."/>
            <person name="Minton N.P."/>
        </authorList>
    </citation>
    <scope>NUCLEOTIDE SEQUENCE [LARGE SCALE GENOMIC DNA]</scope>
    <source>
        <strain evidence="2 3">DSM 15098</strain>
    </source>
</reference>
<feature type="transmembrane region" description="Helical" evidence="1">
    <location>
        <begin position="35"/>
        <end position="59"/>
    </location>
</feature>
<dbReference type="AlphaFoldDB" id="A0A343J9Y2"/>
<dbReference type="RefSeq" id="WP_119864471.1">
    <property type="nucleotide sequence ID" value="NZ_CP182825.1"/>
</dbReference>
<name>A0A343J9Y2_9CLOT</name>
<protein>
    <submittedName>
        <fullName evidence="2">Uncharacterized protein</fullName>
    </submittedName>
</protein>
<feature type="transmembrane region" description="Helical" evidence="1">
    <location>
        <begin position="71"/>
        <end position="92"/>
    </location>
</feature>
<keyword evidence="1" id="KW-1133">Transmembrane helix</keyword>
<keyword evidence="1" id="KW-0472">Membrane</keyword>
<dbReference type="EMBL" id="CP016786">
    <property type="protein sequence ID" value="ASW42340.1"/>
    <property type="molecule type" value="Genomic_DNA"/>
</dbReference>
<dbReference type="Proteomes" id="UP000264883">
    <property type="component" value="Chromosome"/>
</dbReference>
<proteinExistence type="predicted"/>
<evidence type="ECO:0000313" key="3">
    <source>
        <dbReference type="Proteomes" id="UP000264883"/>
    </source>
</evidence>
<evidence type="ECO:0000256" key="1">
    <source>
        <dbReference type="SAM" id="Phobius"/>
    </source>
</evidence>
<feature type="transmembrane region" description="Helical" evidence="1">
    <location>
        <begin position="7"/>
        <end position="29"/>
    </location>
</feature>
<organism evidence="2 3">
    <name type="scientific">Clostridium isatidis</name>
    <dbReference type="NCBI Taxonomy" id="182773"/>
    <lineage>
        <taxon>Bacteria</taxon>
        <taxon>Bacillati</taxon>
        <taxon>Bacillota</taxon>
        <taxon>Clostridia</taxon>
        <taxon>Eubacteriales</taxon>
        <taxon>Clostridiaceae</taxon>
        <taxon>Clostridium</taxon>
    </lineage>
</organism>
<keyword evidence="1" id="KW-0812">Transmembrane</keyword>
<dbReference type="KEGG" id="cia:BEN51_02210"/>
<evidence type="ECO:0000313" key="2">
    <source>
        <dbReference type="EMBL" id="ASW42340.1"/>
    </source>
</evidence>
<accession>A0A343J9Y2</accession>
<sequence length="93" mass="10891">MKDLYEEIFSFIVTSVTVITSIAIVLTFLTTYNFILLPAFSTYFPLQISISICMLLWGVRFYFKKIGRKKYFYSLAFLLISIVSLIFMLMSVR</sequence>